<protein>
    <submittedName>
        <fullName evidence="7">Metal-dependent protease of the PAD1/JAB1 superfamily</fullName>
    </submittedName>
</protein>
<accession>A0A520KUU1</accession>
<dbReference type="CDD" id="cd08072">
    <property type="entry name" value="MPN_archaeal"/>
    <property type="match status" value="1"/>
</dbReference>
<dbReference type="Pfam" id="PF14464">
    <property type="entry name" value="Prok-JAB"/>
    <property type="match status" value="1"/>
</dbReference>
<dbReference type="SUPFAM" id="SSF102712">
    <property type="entry name" value="JAB1/MPN domain"/>
    <property type="match status" value="1"/>
</dbReference>
<evidence type="ECO:0000256" key="2">
    <source>
        <dbReference type="ARBA" id="ARBA00022723"/>
    </source>
</evidence>
<keyword evidence="5" id="KW-0482">Metalloprotease</keyword>
<proteinExistence type="predicted"/>
<keyword evidence="2" id="KW-0479">Metal-binding</keyword>
<reference evidence="7 8" key="1">
    <citation type="journal article" date="2019" name="Nat. Microbiol.">
        <title>Wide diversity of methane and short-chain alkane metabolisms in uncultured archaea.</title>
        <authorList>
            <person name="Borrel G."/>
            <person name="Adam P.S."/>
            <person name="McKay L.J."/>
            <person name="Chen L.X."/>
            <person name="Sierra-Garcia I.N."/>
            <person name="Sieber C.M."/>
            <person name="Letourneur Q."/>
            <person name="Ghozlane A."/>
            <person name="Andersen G.L."/>
            <person name="Li W.J."/>
            <person name="Hallam S.J."/>
            <person name="Muyzer G."/>
            <person name="de Oliveira V.M."/>
            <person name="Inskeep W.P."/>
            <person name="Banfield J.F."/>
            <person name="Gribaldo S."/>
        </authorList>
    </citation>
    <scope>NUCLEOTIDE SEQUENCE [LARGE SCALE GENOMIC DNA]</scope>
    <source>
        <strain evidence="7">NM1b</strain>
    </source>
</reference>
<sequence>MKRPKRIEGIARSTMAFILEASKSSYPKEFAGLLREEEGIIKEVLLVPGTHSSGGGALMDLYNIPLGISVVGTVHSHPSGNFTPSDADLHLFRRKGFVHIITGYPYSKDSWSAYDSRGDKVDIPVVEIEFDYGDEEEW</sequence>
<evidence type="ECO:0000256" key="5">
    <source>
        <dbReference type="ARBA" id="ARBA00023049"/>
    </source>
</evidence>
<evidence type="ECO:0000256" key="3">
    <source>
        <dbReference type="ARBA" id="ARBA00022801"/>
    </source>
</evidence>
<evidence type="ECO:0000313" key="7">
    <source>
        <dbReference type="EMBL" id="RZN67001.1"/>
    </source>
</evidence>
<evidence type="ECO:0000259" key="6">
    <source>
        <dbReference type="Pfam" id="PF14464"/>
    </source>
</evidence>
<dbReference type="GO" id="GO:0006508">
    <property type="term" value="P:proteolysis"/>
    <property type="evidence" value="ECO:0007669"/>
    <property type="project" value="UniProtKB-KW"/>
</dbReference>
<gene>
    <name evidence="7" type="ORF">EF807_07990</name>
</gene>
<dbReference type="AlphaFoldDB" id="A0A520KUU1"/>
<dbReference type="InterPro" id="IPR028090">
    <property type="entry name" value="JAB_dom_prok"/>
</dbReference>
<comment type="caution">
    <text evidence="7">The sequence shown here is derived from an EMBL/GenBank/DDBJ whole genome shotgun (WGS) entry which is preliminary data.</text>
</comment>
<dbReference type="GO" id="GO:0008237">
    <property type="term" value="F:metallopeptidase activity"/>
    <property type="evidence" value="ECO:0007669"/>
    <property type="project" value="UniProtKB-KW"/>
</dbReference>
<organism evidence="7 8">
    <name type="scientific">Candidatus Methanolliviera hydrocarbonicum</name>
    <dbReference type="NCBI Taxonomy" id="2491085"/>
    <lineage>
        <taxon>Archaea</taxon>
        <taxon>Methanobacteriati</taxon>
        <taxon>Methanobacteriota</taxon>
        <taxon>Candidatus Methanoliparia</taxon>
        <taxon>Candidatus Methanoliparales</taxon>
        <taxon>Candidatus Methanollivieraceae</taxon>
        <taxon>Candidatus Methanolliviera</taxon>
    </lineage>
</organism>
<feature type="domain" description="JAB" evidence="6">
    <location>
        <begin position="18"/>
        <end position="112"/>
    </location>
</feature>
<dbReference type="GO" id="GO:0046872">
    <property type="term" value="F:metal ion binding"/>
    <property type="evidence" value="ECO:0007669"/>
    <property type="project" value="UniProtKB-KW"/>
</dbReference>
<evidence type="ECO:0000256" key="4">
    <source>
        <dbReference type="ARBA" id="ARBA00022833"/>
    </source>
</evidence>
<evidence type="ECO:0000256" key="1">
    <source>
        <dbReference type="ARBA" id="ARBA00022670"/>
    </source>
</evidence>
<keyword evidence="3" id="KW-0378">Hydrolase</keyword>
<dbReference type="EMBL" id="RXIL01000145">
    <property type="protein sequence ID" value="RZN67001.1"/>
    <property type="molecule type" value="Genomic_DNA"/>
</dbReference>
<dbReference type="Gene3D" id="3.40.140.10">
    <property type="entry name" value="Cytidine Deaminase, domain 2"/>
    <property type="match status" value="1"/>
</dbReference>
<dbReference type="Proteomes" id="UP000320766">
    <property type="component" value="Unassembled WGS sequence"/>
</dbReference>
<name>A0A520KUU1_9EURY</name>
<evidence type="ECO:0000313" key="8">
    <source>
        <dbReference type="Proteomes" id="UP000320766"/>
    </source>
</evidence>
<keyword evidence="4" id="KW-0862">Zinc</keyword>
<keyword evidence="1 7" id="KW-0645">Protease</keyword>